<dbReference type="GO" id="GO:0005886">
    <property type="term" value="C:plasma membrane"/>
    <property type="evidence" value="ECO:0007669"/>
    <property type="project" value="TreeGrafter"/>
</dbReference>
<dbReference type="PANTHER" id="PTHR13018">
    <property type="entry name" value="PROBABLE MEMBRANE PROTEIN DUF221-RELATED"/>
    <property type="match status" value="1"/>
</dbReference>
<dbReference type="EMBL" id="JACEGQ020000010">
    <property type="protein sequence ID" value="KAH8496616.1"/>
    <property type="molecule type" value="Genomic_DNA"/>
</dbReference>
<comment type="caution">
    <text evidence="3">The sequence shown here is derived from an EMBL/GenBank/DDBJ whole genome shotgun (WGS) entry which is preliminary data.</text>
</comment>
<dbReference type="InterPro" id="IPR045122">
    <property type="entry name" value="Csc1-like"/>
</dbReference>
<accession>A0A8T2XUU6</accession>
<organism evidence="3 4">
    <name type="scientific">Populus deltoides</name>
    <name type="common">Eastern poplar</name>
    <name type="synonym">Eastern cottonwood</name>
    <dbReference type="NCBI Taxonomy" id="3696"/>
    <lineage>
        <taxon>Eukaryota</taxon>
        <taxon>Viridiplantae</taxon>
        <taxon>Streptophyta</taxon>
        <taxon>Embryophyta</taxon>
        <taxon>Tracheophyta</taxon>
        <taxon>Spermatophyta</taxon>
        <taxon>Magnoliopsida</taxon>
        <taxon>eudicotyledons</taxon>
        <taxon>Gunneridae</taxon>
        <taxon>Pentapetalae</taxon>
        <taxon>rosids</taxon>
        <taxon>fabids</taxon>
        <taxon>Malpighiales</taxon>
        <taxon>Salicaceae</taxon>
        <taxon>Saliceae</taxon>
        <taxon>Populus</taxon>
    </lineage>
</organism>
<dbReference type="Pfam" id="PF02714">
    <property type="entry name" value="RSN1_7TM"/>
    <property type="match status" value="1"/>
</dbReference>
<dbReference type="AlphaFoldDB" id="A0A8T2XUU6"/>
<gene>
    <name evidence="3" type="ORF">H0E87_019385</name>
</gene>
<feature type="transmembrane region" description="Helical" evidence="1">
    <location>
        <begin position="64"/>
        <end position="81"/>
    </location>
</feature>
<reference evidence="3" key="1">
    <citation type="journal article" date="2021" name="J. Hered.">
        <title>Genome Assembly of Salicaceae Populus deltoides (Eastern Cottonwood) I-69 Based on Nanopore Sequencing and Hi-C Technologies.</title>
        <authorList>
            <person name="Bai S."/>
            <person name="Wu H."/>
            <person name="Zhang J."/>
            <person name="Pan Z."/>
            <person name="Zhao W."/>
            <person name="Li Z."/>
            <person name="Tong C."/>
        </authorList>
    </citation>
    <scope>NUCLEOTIDE SEQUENCE</scope>
    <source>
        <tissue evidence="3">Leaf</tissue>
    </source>
</reference>
<evidence type="ECO:0000256" key="1">
    <source>
        <dbReference type="SAM" id="Phobius"/>
    </source>
</evidence>
<dbReference type="GO" id="GO:0005227">
    <property type="term" value="F:calcium-activated cation channel activity"/>
    <property type="evidence" value="ECO:0007669"/>
    <property type="project" value="InterPro"/>
</dbReference>
<feature type="domain" description="CSC1/OSCA1-like 7TM region" evidence="2">
    <location>
        <begin position="21"/>
        <end position="59"/>
    </location>
</feature>
<dbReference type="InterPro" id="IPR003864">
    <property type="entry name" value="CSC1/OSCA1-like_7TM"/>
</dbReference>
<dbReference type="Proteomes" id="UP000807159">
    <property type="component" value="Chromosome 10"/>
</dbReference>
<keyword evidence="1" id="KW-0812">Transmembrane</keyword>
<proteinExistence type="predicted"/>
<feature type="transmembrane region" description="Helical" evidence="1">
    <location>
        <begin position="39"/>
        <end position="58"/>
    </location>
</feature>
<protein>
    <recommendedName>
        <fullName evidence="2">CSC1/OSCA1-like 7TM region domain-containing protein</fullName>
    </recommendedName>
</protein>
<keyword evidence="4" id="KW-1185">Reference proteome</keyword>
<evidence type="ECO:0000313" key="4">
    <source>
        <dbReference type="Proteomes" id="UP000807159"/>
    </source>
</evidence>
<dbReference type="PANTHER" id="PTHR13018:SF104">
    <property type="entry name" value="ERD (EARLY-RESPONSIVE TO DEHYDRATION STRESS) FAMILY PROTEIN"/>
    <property type="match status" value="1"/>
</dbReference>
<evidence type="ECO:0000313" key="3">
    <source>
        <dbReference type="EMBL" id="KAH8496616.1"/>
    </source>
</evidence>
<keyword evidence="1" id="KW-0472">Membrane</keyword>
<evidence type="ECO:0000259" key="2">
    <source>
        <dbReference type="Pfam" id="PF02714"/>
    </source>
</evidence>
<sequence length="162" mass="18225">MTKVSSGENSKTATNKSNGSRFINVYAPKYETAGKFWPIAHNSMIFSLVLMHAIAVGIFTLKKLPLASTLIIPLPVLTLLFNEYCRKRFLPIFIAYPAEPRFDLDKCFQVLIKKDMEDQNDATMSEFLDRLVTAYRDPALMPLQYSADIDSLNRPLISSAGV</sequence>
<keyword evidence="1" id="KW-1133">Transmembrane helix</keyword>
<name>A0A8T2XUU6_POPDE</name>